<protein>
    <submittedName>
        <fullName evidence="7">Mcp-2</fullName>
    </submittedName>
</protein>
<organism evidence="7 8">
    <name type="scientific">Treponema primitia (strain ATCC BAA-887 / DSM 12427 / ZAS-2)</name>
    <dbReference type="NCBI Taxonomy" id="545694"/>
    <lineage>
        <taxon>Bacteria</taxon>
        <taxon>Pseudomonadati</taxon>
        <taxon>Spirochaetota</taxon>
        <taxon>Spirochaetia</taxon>
        <taxon>Spirochaetales</taxon>
        <taxon>Treponemataceae</taxon>
        <taxon>Treponema</taxon>
    </lineage>
</organism>
<gene>
    <name evidence="7" type="ordered locus">TREPR_2978</name>
</gene>
<dbReference type="CDD" id="cd06225">
    <property type="entry name" value="HAMP"/>
    <property type="match status" value="1"/>
</dbReference>
<evidence type="ECO:0000313" key="8">
    <source>
        <dbReference type="Proteomes" id="UP000009223"/>
    </source>
</evidence>
<dbReference type="EMBL" id="CP001843">
    <property type="protein sequence ID" value="AEF84101.1"/>
    <property type="molecule type" value="Genomic_DNA"/>
</dbReference>
<keyword evidence="1" id="KW-0145">Chemotaxis</keyword>
<dbReference type="InterPro" id="IPR003660">
    <property type="entry name" value="HAMP_dom"/>
</dbReference>
<evidence type="ECO:0000259" key="5">
    <source>
        <dbReference type="PROSITE" id="PS50111"/>
    </source>
</evidence>
<dbReference type="PANTHER" id="PTHR43531">
    <property type="entry name" value="PROTEIN ICFG"/>
    <property type="match status" value="1"/>
</dbReference>
<evidence type="ECO:0000256" key="1">
    <source>
        <dbReference type="ARBA" id="ARBA00022500"/>
    </source>
</evidence>
<dbReference type="PANTHER" id="PTHR43531:SF11">
    <property type="entry name" value="METHYL-ACCEPTING CHEMOTAXIS PROTEIN 3"/>
    <property type="match status" value="1"/>
</dbReference>
<dbReference type="AlphaFoldDB" id="F5YNK5"/>
<keyword evidence="4" id="KW-0472">Membrane</keyword>
<name>F5YNK5_TREPZ</name>
<proteinExistence type="inferred from homology"/>
<dbReference type="InterPro" id="IPR004089">
    <property type="entry name" value="MCPsignal_dom"/>
</dbReference>
<dbReference type="PROSITE" id="PS50885">
    <property type="entry name" value="HAMP"/>
    <property type="match status" value="1"/>
</dbReference>
<feature type="domain" description="Methyl-accepting transducer" evidence="5">
    <location>
        <begin position="438"/>
        <end position="667"/>
    </location>
</feature>
<dbReference type="Gene3D" id="1.10.287.950">
    <property type="entry name" value="Methyl-accepting chemotaxis protein"/>
    <property type="match status" value="1"/>
</dbReference>
<dbReference type="SUPFAM" id="SSF58104">
    <property type="entry name" value="Methyl-accepting chemotaxis protein (MCP) signaling domain"/>
    <property type="match status" value="1"/>
</dbReference>
<accession>F5YNK5</accession>
<dbReference type="GO" id="GO:0007165">
    <property type="term" value="P:signal transduction"/>
    <property type="evidence" value="ECO:0007669"/>
    <property type="project" value="UniProtKB-KW"/>
</dbReference>
<dbReference type="GO" id="GO:0004888">
    <property type="term" value="F:transmembrane signaling receptor activity"/>
    <property type="evidence" value="ECO:0007669"/>
    <property type="project" value="TreeGrafter"/>
</dbReference>
<keyword evidence="3" id="KW-0807">Transducer</keyword>
<dbReference type="PROSITE" id="PS50111">
    <property type="entry name" value="CHEMOTAXIS_TRANSDUC_2"/>
    <property type="match status" value="1"/>
</dbReference>
<dbReference type="GO" id="GO:0005886">
    <property type="term" value="C:plasma membrane"/>
    <property type="evidence" value="ECO:0007669"/>
    <property type="project" value="TreeGrafter"/>
</dbReference>
<evidence type="ECO:0000259" key="6">
    <source>
        <dbReference type="PROSITE" id="PS50885"/>
    </source>
</evidence>
<evidence type="ECO:0000313" key="7">
    <source>
        <dbReference type="EMBL" id="AEF84101.1"/>
    </source>
</evidence>
<dbReference type="OrthoDB" id="304599at2"/>
<keyword evidence="4" id="KW-1133">Transmembrane helix</keyword>
<feature type="domain" description="HAMP" evidence="6">
    <location>
        <begin position="339"/>
        <end position="391"/>
    </location>
</feature>
<evidence type="ECO:0000256" key="2">
    <source>
        <dbReference type="ARBA" id="ARBA00029447"/>
    </source>
</evidence>
<dbReference type="eggNOG" id="COG0840">
    <property type="taxonomic scope" value="Bacteria"/>
</dbReference>
<dbReference type="SMART" id="SM00283">
    <property type="entry name" value="MA"/>
    <property type="match status" value="1"/>
</dbReference>
<dbReference type="STRING" id="545694.TREPR_2978"/>
<dbReference type="Pfam" id="PF00015">
    <property type="entry name" value="MCPsignal"/>
    <property type="match status" value="1"/>
</dbReference>
<sequence>MSLSKRVSLLIAILVFFVSLCIGLISLAVATRVVLATSEDAIRAEANLGAEIVSAMIDTQLDRLQELANRRRVQSLNWEDQVEDLITEMDRVGYLDMAIVTPDGTAHYIKEKTTAMLGDRDYIIRAFQGEKAVSDVIVSRVINKPVVMFAVPIYAEGKVAPLATPTSVGKFPAPLATQFPAPLATQFPAPLATQFPAQVLISRQDGTFLDTMTKSIGVSNGGYAFMINHNGVIIAHQNTDYVVKQIAPIEEAKANPALLSLGNAVREMISSKQGFTSYTVDKRGMVAAYAPVEGLNWILAATAAQETILEGVTALRNLLIIVVAIFLALGIIAALLIGKSVSKPLVKMIPILEDMSNGDLTKKLEVKSKDEIGAMADKFNTSIGNLSGMVSGTKLAVGKLKAMADNLYSTMQQSSEAAGLIAQSVSLIKQKAMSQAASVTETHATIGEIKSHAEKLNDSIESQSAAVVESSSAIEEMAANIKSVAEILTRNSESMEELLKASETGKDGIQQVSEVLKKLEDDSEGLLEASSMIQSIAQQTNLLAMNAAVEAAHAGESGLGFAVVANEIRKLAENSSAQGKSISAVLNNLKGQINQAVSLAGESQERFSRVSELLDQVRNQETVIKNAMDEQTTGSSQVLEAIHAIKEITTQVKDGSGEMVHASAAILEEMDHLAGATEETNSEVDGIAGSTDRINNAVSALNEITGETKESISRLSRDVDKFKVAQ</sequence>
<feature type="transmembrane region" description="Helical" evidence="4">
    <location>
        <begin position="318"/>
        <end position="338"/>
    </location>
</feature>
<dbReference type="Gene3D" id="6.10.340.10">
    <property type="match status" value="1"/>
</dbReference>
<dbReference type="SMART" id="SM00304">
    <property type="entry name" value="HAMP"/>
    <property type="match status" value="1"/>
</dbReference>
<dbReference type="InterPro" id="IPR051310">
    <property type="entry name" value="MCP_chemotaxis"/>
</dbReference>
<evidence type="ECO:0000256" key="3">
    <source>
        <dbReference type="PROSITE-ProRule" id="PRU00284"/>
    </source>
</evidence>
<reference evidence="8" key="1">
    <citation type="submission" date="2009-12" db="EMBL/GenBank/DDBJ databases">
        <title>Complete sequence of Treponema primitia strain ZAS-2.</title>
        <authorList>
            <person name="Tetu S.G."/>
            <person name="Matson E."/>
            <person name="Ren Q."/>
            <person name="Seshadri R."/>
            <person name="Elbourne L."/>
            <person name="Hassan K.A."/>
            <person name="Durkin A."/>
            <person name="Radune D."/>
            <person name="Mohamoud Y."/>
            <person name="Shay R."/>
            <person name="Jin S."/>
            <person name="Zhang X."/>
            <person name="Lucey K."/>
            <person name="Ballor N.R."/>
            <person name="Ottesen E."/>
            <person name="Rosenthal R."/>
            <person name="Allen A."/>
            <person name="Leadbetter J.R."/>
            <person name="Paulsen I.T."/>
        </authorList>
    </citation>
    <scope>NUCLEOTIDE SEQUENCE [LARGE SCALE GENOMIC DNA]</scope>
    <source>
        <strain evidence="8">ATCC BAA-887 / DSM 12427 / ZAS-2</strain>
    </source>
</reference>
<dbReference type="RefSeq" id="WP_015707277.1">
    <property type="nucleotide sequence ID" value="NC_015578.1"/>
</dbReference>
<dbReference type="Pfam" id="PF00672">
    <property type="entry name" value="HAMP"/>
    <property type="match status" value="1"/>
</dbReference>
<dbReference type="CDD" id="cd12912">
    <property type="entry name" value="PDC2_MCP_like"/>
    <property type="match status" value="1"/>
</dbReference>
<keyword evidence="8" id="KW-1185">Reference proteome</keyword>
<dbReference type="Proteomes" id="UP000009223">
    <property type="component" value="Chromosome"/>
</dbReference>
<comment type="similarity">
    <text evidence="2">Belongs to the methyl-accepting chemotaxis (MCP) protein family.</text>
</comment>
<dbReference type="HOGENOM" id="CLU_000445_107_19_12"/>
<evidence type="ECO:0000256" key="4">
    <source>
        <dbReference type="SAM" id="Phobius"/>
    </source>
</evidence>
<dbReference type="GO" id="GO:0006935">
    <property type="term" value="P:chemotaxis"/>
    <property type="evidence" value="ECO:0007669"/>
    <property type="project" value="UniProtKB-KW"/>
</dbReference>
<reference evidence="7 8" key="2">
    <citation type="journal article" date="2011" name="ISME J.">
        <title>RNA-seq reveals cooperative metabolic interactions between two termite-gut spirochete species in co-culture.</title>
        <authorList>
            <person name="Rosenthal A.Z."/>
            <person name="Matson E.G."/>
            <person name="Eldar A."/>
            <person name="Leadbetter J.R."/>
        </authorList>
    </citation>
    <scope>NUCLEOTIDE SEQUENCE [LARGE SCALE GENOMIC DNA]</scope>
    <source>
        <strain evidence="8">ATCC BAA-887 / DSM 12427 / ZAS-2</strain>
    </source>
</reference>
<dbReference type="KEGG" id="tpi:TREPR_2978"/>
<keyword evidence="4" id="KW-0812">Transmembrane</keyword>
<dbReference type="Gene3D" id="3.30.450.20">
    <property type="entry name" value="PAS domain"/>
    <property type="match status" value="2"/>
</dbReference>